<sequence length="154" mass="17977">MRERKIRGYAVEEMVGSQWVYGFGVYAVEFAEHYAKEIGRKRDWHLYTEDAGIVRVHEDSIGDYIGKKDKDGNEVHEGDIVTLFCQENKGAWNDFKVTGVVTYFEQFAQFLVKRENSHPQLGFDLFELCDHEDYELLEIEVIGNIYENPELINS</sequence>
<dbReference type="InterPro" id="IPR019096">
    <property type="entry name" value="YopX_protein"/>
</dbReference>
<comment type="caution">
    <text evidence="2">The sequence shown here is derived from an EMBL/GenBank/DDBJ whole genome shotgun (WGS) entry which is preliminary data.</text>
</comment>
<reference evidence="2 3" key="1">
    <citation type="submission" date="2023-07" db="EMBL/GenBank/DDBJ databases">
        <title>Genomic Encyclopedia of Type Strains, Phase IV (KMG-IV): sequencing the most valuable type-strain genomes for metagenomic binning, comparative biology and taxonomic classification.</title>
        <authorList>
            <person name="Goeker M."/>
        </authorList>
    </citation>
    <scope>NUCLEOTIDE SEQUENCE [LARGE SCALE GENOMIC DNA]</scope>
    <source>
        <strain evidence="2 3">DSM 23494</strain>
    </source>
</reference>
<feature type="domain" description="YopX protein" evidence="1">
    <location>
        <begin position="30"/>
        <end position="152"/>
    </location>
</feature>
<evidence type="ECO:0000313" key="2">
    <source>
        <dbReference type="EMBL" id="MDQ0268900.1"/>
    </source>
</evidence>
<accession>A0ABU0ACC3</accession>
<dbReference type="Proteomes" id="UP001238088">
    <property type="component" value="Unassembled WGS sequence"/>
</dbReference>
<proteinExistence type="predicted"/>
<gene>
    <name evidence="2" type="ORF">J2S17_000769</name>
</gene>
<organism evidence="2 3">
    <name type="scientific">Cytobacillus purgationiresistens</name>
    <dbReference type="NCBI Taxonomy" id="863449"/>
    <lineage>
        <taxon>Bacteria</taxon>
        <taxon>Bacillati</taxon>
        <taxon>Bacillota</taxon>
        <taxon>Bacilli</taxon>
        <taxon>Bacillales</taxon>
        <taxon>Bacillaceae</taxon>
        <taxon>Cytobacillus</taxon>
    </lineage>
</organism>
<dbReference type="Gene3D" id="2.30.30.290">
    <property type="entry name" value="YopX-like domains"/>
    <property type="match status" value="1"/>
</dbReference>
<dbReference type="InterPro" id="IPR010024">
    <property type="entry name" value="CHP16711"/>
</dbReference>
<dbReference type="Pfam" id="PF09643">
    <property type="entry name" value="YopX"/>
    <property type="match status" value="1"/>
</dbReference>
<dbReference type="RefSeq" id="WP_307472020.1">
    <property type="nucleotide sequence ID" value="NZ_JAUSUB010000002.1"/>
</dbReference>
<dbReference type="InterPro" id="IPR023385">
    <property type="entry name" value="YopX-like_C"/>
</dbReference>
<evidence type="ECO:0000259" key="1">
    <source>
        <dbReference type="Pfam" id="PF09643"/>
    </source>
</evidence>
<dbReference type="SUPFAM" id="SSF159006">
    <property type="entry name" value="YopX-like"/>
    <property type="match status" value="1"/>
</dbReference>
<dbReference type="NCBIfam" id="TIGR01671">
    <property type="entry name" value="phage_TIGR01671"/>
    <property type="match status" value="1"/>
</dbReference>
<protein>
    <submittedName>
        <fullName evidence="2">Phage protein (TIGR01671 family)</fullName>
    </submittedName>
</protein>
<keyword evidence="3" id="KW-1185">Reference proteome</keyword>
<name>A0ABU0ACC3_9BACI</name>
<evidence type="ECO:0000313" key="3">
    <source>
        <dbReference type="Proteomes" id="UP001238088"/>
    </source>
</evidence>
<dbReference type="EMBL" id="JAUSUB010000002">
    <property type="protein sequence ID" value="MDQ0268900.1"/>
    <property type="molecule type" value="Genomic_DNA"/>
</dbReference>